<dbReference type="Proteomes" id="UP000799755">
    <property type="component" value="Unassembled WGS sequence"/>
</dbReference>
<organism evidence="1 2">
    <name type="scientific">Lindgomyces ingoldianus</name>
    <dbReference type="NCBI Taxonomy" id="673940"/>
    <lineage>
        <taxon>Eukaryota</taxon>
        <taxon>Fungi</taxon>
        <taxon>Dikarya</taxon>
        <taxon>Ascomycota</taxon>
        <taxon>Pezizomycotina</taxon>
        <taxon>Dothideomycetes</taxon>
        <taxon>Pleosporomycetidae</taxon>
        <taxon>Pleosporales</taxon>
        <taxon>Lindgomycetaceae</taxon>
        <taxon>Lindgomyces</taxon>
    </lineage>
</organism>
<reference evidence="1" key="1">
    <citation type="journal article" date="2020" name="Stud. Mycol.">
        <title>101 Dothideomycetes genomes: a test case for predicting lifestyles and emergence of pathogens.</title>
        <authorList>
            <person name="Haridas S."/>
            <person name="Albert R."/>
            <person name="Binder M."/>
            <person name="Bloem J."/>
            <person name="Labutti K."/>
            <person name="Salamov A."/>
            <person name="Andreopoulos B."/>
            <person name="Baker S."/>
            <person name="Barry K."/>
            <person name="Bills G."/>
            <person name="Bluhm B."/>
            <person name="Cannon C."/>
            <person name="Castanera R."/>
            <person name="Culley D."/>
            <person name="Daum C."/>
            <person name="Ezra D."/>
            <person name="Gonzalez J."/>
            <person name="Henrissat B."/>
            <person name="Kuo A."/>
            <person name="Liang C."/>
            <person name="Lipzen A."/>
            <person name="Lutzoni F."/>
            <person name="Magnuson J."/>
            <person name="Mondo S."/>
            <person name="Nolan M."/>
            <person name="Ohm R."/>
            <person name="Pangilinan J."/>
            <person name="Park H.-J."/>
            <person name="Ramirez L."/>
            <person name="Alfaro M."/>
            <person name="Sun H."/>
            <person name="Tritt A."/>
            <person name="Yoshinaga Y."/>
            <person name="Zwiers L.-H."/>
            <person name="Turgeon B."/>
            <person name="Goodwin S."/>
            <person name="Spatafora J."/>
            <person name="Crous P."/>
            <person name="Grigoriev I."/>
        </authorList>
    </citation>
    <scope>NUCLEOTIDE SEQUENCE</scope>
    <source>
        <strain evidence="1">ATCC 200398</strain>
    </source>
</reference>
<keyword evidence="2" id="KW-1185">Reference proteome</keyword>
<accession>A0ACB6QL99</accession>
<proteinExistence type="predicted"/>
<gene>
    <name evidence="1" type="ORF">BDR25DRAFT_233833</name>
</gene>
<evidence type="ECO:0000313" key="2">
    <source>
        <dbReference type="Proteomes" id="UP000799755"/>
    </source>
</evidence>
<sequence>VSCLLANAVPAARPETPPAPSCAIPFRRDTDFVDRGTLLDQIREKCAAPASRIALVGLGGVGKSQLAIEHCYQTADEYPETWVFWVHASNPARLEQGFRDIANRVKLAGRKDPQADVFKLVHDWLRDKSKARWLLVLDNADDAAVLSLVSRSLPPSRHGAVIVTSRTERATSCLVEDGDVILIKPMQKADAHALMNRKLGGKVEQDGMTELAEALEYMPLALVQAAAYIKKRAPRCTVRQYLDEFRRNDDTKTSLLDYEAGSLRRDREAKNSIIITWQISFNYIRGVRESAANLLSLMSFFDRQGLPEFLLHSYKERHGGQSIVASSQESREREVSKRAFEDDIVMLQEFSFISLAITTDAFEMHSLVQLATRRWLESQGQLERWKQQCIANLCAEFPPGWYENWARCQALFPHATAVVKQRPRNNESLQKWALLLYNAAWYAWQKGSAGEAEMMSTLSTEVRASLLGRNNARTLSSMEMVGLARNLGGRWKEAEELFVQVMETRKRVLGEEHPDTLTSMANLASTKRVLGEEHPDTLTSMNNLAHTFKGQGLAFEAISLLENCCRLETVVLGSQHPFTISSRNALATWQLEAMELSTLNIT</sequence>
<feature type="non-terminal residue" evidence="1">
    <location>
        <position position="1"/>
    </location>
</feature>
<name>A0ACB6QL99_9PLEO</name>
<comment type="caution">
    <text evidence="1">The sequence shown here is derived from an EMBL/GenBank/DDBJ whole genome shotgun (WGS) entry which is preliminary data.</text>
</comment>
<dbReference type="EMBL" id="MU003519">
    <property type="protein sequence ID" value="KAF2467718.1"/>
    <property type="molecule type" value="Genomic_DNA"/>
</dbReference>
<protein>
    <submittedName>
        <fullName evidence="1">Uncharacterized protein</fullName>
    </submittedName>
</protein>
<evidence type="ECO:0000313" key="1">
    <source>
        <dbReference type="EMBL" id="KAF2467718.1"/>
    </source>
</evidence>